<evidence type="ECO:0000313" key="3">
    <source>
        <dbReference type="EMBL" id="BBA45695.1"/>
    </source>
</evidence>
<keyword evidence="2" id="KW-1133">Transmembrane helix</keyword>
<protein>
    <submittedName>
        <fullName evidence="3">Uncharacterized protein</fullName>
    </submittedName>
</protein>
<keyword evidence="3" id="KW-0496">Mitochondrion</keyword>
<reference evidence="3" key="1">
    <citation type="submission" date="2009-03" db="EMBL/GenBank/DDBJ databases">
        <title>A CMS-encoding gene in beets: correlation of a single nucleotide substitution in its promoter with differential fertility restoration response in two CMS sources.</title>
        <authorList>
            <person name="Onodera Y."/>
            <person name="Yamamoto M.P."/>
            <person name="Kitazaki K."/>
            <person name="Ebe S."/>
            <person name="Kinoshita T."/>
            <person name="Mikami T."/>
            <person name="Kubo T."/>
        </authorList>
    </citation>
    <scope>NUCLEOTIDE SEQUENCE</scope>
    <source>
        <tissue evidence="3">Leaf</tissue>
    </source>
</reference>
<feature type="region of interest" description="Disordered" evidence="1">
    <location>
        <begin position="1"/>
        <end position="42"/>
    </location>
</feature>
<proteinExistence type="predicted"/>
<accession>A0A286T8K4</accession>
<dbReference type="AlphaFoldDB" id="A0A286T8K4"/>
<feature type="transmembrane region" description="Helical" evidence="2">
    <location>
        <begin position="100"/>
        <end position="119"/>
    </location>
</feature>
<keyword evidence="2" id="KW-0812">Transmembrane</keyword>
<evidence type="ECO:0000256" key="1">
    <source>
        <dbReference type="SAM" id="MobiDB-lite"/>
    </source>
</evidence>
<evidence type="ECO:0000256" key="2">
    <source>
        <dbReference type="SAM" id="Phobius"/>
    </source>
</evidence>
<feature type="compositionally biased region" description="Basic and acidic residues" evidence="1">
    <location>
        <begin position="22"/>
        <end position="33"/>
    </location>
</feature>
<dbReference type="EMBL" id="AB490707">
    <property type="protein sequence ID" value="BBA45695.1"/>
    <property type="molecule type" value="Genomic_DNA"/>
</dbReference>
<keyword evidence="2" id="KW-0472">Membrane</keyword>
<geneLocation type="mitochondrion" evidence="3"/>
<organism evidence="3">
    <name type="scientific">Beta vulgaris subsp. vulgaris</name>
    <name type="common">Beet</name>
    <dbReference type="NCBI Taxonomy" id="3555"/>
    <lineage>
        <taxon>Eukaryota</taxon>
        <taxon>Viridiplantae</taxon>
        <taxon>Streptophyta</taxon>
        <taxon>Embryophyta</taxon>
        <taxon>Tracheophyta</taxon>
        <taxon>Spermatophyta</taxon>
        <taxon>Magnoliopsida</taxon>
        <taxon>eudicotyledons</taxon>
        <taxon>Gunneridae</taxon>
        <taxon>Pentapetalae</taxon>
        <taxon>Caryophyllales</taxon>
        <taxon>Chenopodiaceae</taxon>
        <taxon>Betoideae</taxon>
        <taxon>Beta</taxon>
    </lineage>
</organism>
<sequence length="145" mass="16978">MKLLLRSPNSSNQEGKVSHQRKLLDRPLNRDSKQTTPKLTGPRTFSLGWMEARREWEIVSNSVNALQEGLVWKKEMKYEQPRWSYVTQTKILIPYDLSSSFYCFLSCLLCIKLFGFVLGENLDLSAFSSQSSHFWFTSSLFHFWV</sequence>
<name>A0A286T8K4_BETVV</name>